<dbReference type="SUPFAM" id="SSF55120">
    <property type="entry name" value="Pseudouridine synthase"/>
    <property type="match status" value="1"/>
</dbReference>
<evidence type="ECO:0000256" key="3">
    <source>
        <dbReference type="ARBA" id="ARBA00009375"/>
    </source>
</evidence>
<dbReference type="InterPro" id="IPR020095">
    <property type="entry name" value="PsdUridine_synth_TruA_C"/>
</dbReference>
<comment type="subcellular location">
    <subcellularLocation>
        <location evidence="2">Nucleus</location>
    </subcellularLocation>
</comment>
<dbReference type="InterPro" id="IPR020103">
    <property type="entry name" value="PsdUridine_synth_cat_dom_sf"/>
</dbReference>
<dbReference type="GO" id="GO:0005634">
    <property type="term" value="C:nucleus"/>
    <property type="evidence" value="ECO:0007669"/>
    <property type="project" value="UniProtKB-SubCell"/>
</dbReference>
<gene>
    <name evidence="13" type="ORF">OLEA9_A066512</name>
</gene>
<evidence type="ECO:0000256" key="4">
    <source>
        <dbReference type="ARBA" id="ARBA00022664"/>
    </source>
</evidence>
<feature type="active site" description="Nucleophile" evidence="9">
    <location>
        <position position="128"/>
    </location>
</feature>
<dbReference type="Pfam" id="PF01416">
    <property type="entry name" value="PseudoU_synth_1"/>
    <property type="match status" value="1"/>
</dbReference>
<evidence type="ECO:0000313" key="13">
    <source>
        <dbReference type="EMBL" id="CAA2993068.1"/>
    </source>
</evidence>
<dbReference type="GO" id="GO:0003723">
    <property type="term" value="F:RNA binding"/>
    <property type="evidence" value="ECO:0007669"/>
    <property type="project" value="InterPro"/>
</dbReference>
<comment type="catalytic activity">
    <reaction evidence="1">
        <text>a uridine in mRNA = a pseudouridine in mRNA</text>
        <dbReference type="Rhea" id="RHEA:56644"/>
        <dbReference type="Rhea" id="RHEA-COMP:14658"/>
        <dbReference type="Rhea" id="RHEA-COMP:14659"/>
        <dbReference type="ChEBI" id="CHEBI:65314"/>
        <dbReference type="ChEBI" id="CHEBI:65315"/>
    </reaction>
</comment>
<feature type="domain" description="Pseudouridine synthase I TruA alpha/beta" evidence="12">
    <location>
        <begin position="337"/>
        <end position="442"/>
    </location>
</feature>
<dbReference type="InterPro" id="IPR020094">
    <property type="entry name" value="TruA/RsuA/RluB/E/F_N"/>
</dbReference>
<keyword evidence="6" id="KW-0413">Isomerase</keyword>
<sequence length="531" mass="59959">MFTLTTRLTMEIENPNPSVDPKPQEEEQQPNNKKLKMSTTTSDDDENFDNGPAADEGAVLTKKPRHKRRKIAIFFAYCGVGYQGMQKNPGAKTIEGDLEEALYHSGAVPEQQRGLPRRFDFSRSARTDKGVSAVGQVVSGRFYVDPPGFIERLNSNLSPQIRVFGFKRVTGAFNAKKFCDKRRYVYLLPVFALDPSCHRDRESVLASVGSENELVKCLECSERGRKVFGVMGKQNFHSNSDIQVVSVDSSISSNTSSLFELENEEKVVNKTSENRYGNDNIKLNIKTVKELDSGAAQSDKIEEDTVAGGNVDGNTKPERRCKISYGERERERFNRILKLYEGTHNFHNFTTRTKAEDPSAKRYIISFNANTTVNVEGIEFVKCEVIGQSFMLHQIRKMIGLAVAIMRNISPESLIETAFEPNVNINVPMAPEVGLYLDECFFSSYNQKWKDSHEEMSMKAYAEEADDFKMKYIYHHIASTEHKDGVVALWLHSLNYRNYSDLRGLNNGQGSDTKCEDEIVDNGQNADCEAQ</sequence>
<dbReference type="EMBL" id="CACTIH010005444">
    <property type="protein sequence ID" value="CAA2993068.1"/>
    <property type="molecule type" value="Genomic_DNA"/>
</dbReference>
<dbReference type="GO" id="GO:0031119">
    <property type="term" value="P:tRNA pseudouridine synthesis"/>
    <property type="evidence" value="ECO:0007669"/>
    <property type="project" value="InterPro"/>
</dbReference>
<reference evidence="13 14" key="1">
    <citation type="submission" date="2019-12" db="EMBL/GenBank/DDBJ databases">
        <authorList>
            <person name="Alioto T."/>
            <person name="Alioto T."/>
            <person name="Gomez Garrido J."/>
        </authorList>
    </citation>
    <scope>NUCLEOTIDE SEQUENCE [LARGE SCALE GENOMIC DNA]</scope>
</reference>
<dbReference type="PANTHER" id="PTHR11142">
    <property type="entry name" value="PSEUDOURIDYLATE SYNTHASE"/>
    <property type="match status" value="1"/>
</dbReference>
<dbReference type="AlphaFoldDB" id="A0A8S0SNA1"/>
<feature type="region of interest" description="Disordered" evidence="11">
    <location>
        <begin position="1"/>
        <end position="62"/>
    </location>
</feature>
<dbReference type="InterPro" id="IPR001406">
    <property type="entry name" value="PsdUridine_synth_TruA"/>
</dbReference>
<comment type="similarity">
    <text evidence="3">Belongs to the tRNA pseudouridine synthase TruA family.</text>
</comment>
<dbReference type="Gene3D" id="3.30.70.580">
    <property type="entry name" value="Pseudouridine synthase I, catalytic domain, N-terminal subdomain"/>
    <property type="match status" value="1"/>
</dbReference>
<dbReference type="FunFam" id="3.30.70.660:FF:000002">
    <property type="entry name" value="tRNA pseudouridine synthase"/>
    <property type="match status" value="1"/>
</dbReference>
<dbReference type="InterPro" id="IPR020097">
    <property type="entry name" value="PsdUridine_synth_TruA_a/b_dom"/>
</dbReference>
<name>A0A8S0SNA1_OLEEU</name>
<evidence type="ECO:0000256" key="1">
    <source>
        <dbReference type="ARBA" id="ARBA00001166"/>
    </source>
</evidence>
<accession>A0A8S0SNA1</accession>
<evidence type="ECO:0000313" key="14">
    <source>
        <dbReference type="Proteomes" id="UP000594638"/>
    </source>
</evidence>
<evidence type="ECO:0000256" key="9">
    <source>
        <dbReference type="PIRSR" id="PIRSR641708-1"/>
    </source>
</evidence>
<proteinExistence type="inferred from homology"/>
<organism evidence="13 14">
    <name type="scientific">Olea europaea subsp. europaea</name>
    <dbReference type="NCBI Taxonomy" id="158383"/>
    <lineage>
        <taxon>Eukaryota</taxon>
        <taxon>Viridiplantae</taxon>
        <taxon>Streptophyta</taxon>
        <taxon>Embryophyta</taxon>
        <taxon>Tracheophyta</taxon>
        <taxon>Spermatophyta</taxon>
        <taxon>Magnoliopsida</taxon>
        <taxon>eudicotyledons</taxon>
        <taxon>Gunneridae</taxon>
        <taxon>Pentapetalae</taxon>
        <taxon>asterids</taxon>
        <taxon>lamiids</taxon>
        <taxon>Lamiales</taxon>
        <taxon>Oleaceae</taxon>
        <taxon>Oleeae</taxon>
        <taxon>Olea</taxon>
    </lineage>
</organism>
<evidence type="ECO:0000256" key="6">
    <source>
        <dbReference type="ARBA" id="ARBA00023235"/>
    </source>
</evidence>
<evidence type="ECO:0000256" key="11">
    <source>
        <dbReference type="SAM" id="MobiDB-lite"/>
    </source>
</evidence>
<dbReference type="InterPro" id="IPR041708">
    <property type="entry name" value="PUS1/PUS2-like"/>
</dbReference>
<dbReference type="GO" id="GO:0009982">
    <property type="term" value="F:pseudouridine synthase activity"/>
    <property type="evidence" value="ECO:0007669"/>
    <property type="project" value="InterPro"/>
</dbReference>
<keyword evidence="14" id="KW-1185">Reference proteome</keyword>
<dbReference type="CDD" id="cd02568">
    <property type="entry name" value="PseudoU_synth_PUS1_PUS2"/>
    <property type="match status" value="1"/>
</dbReference>
<comment type="catalytic activity">
    <reaction evidence="8">
        <text>a uridine in tRNA = a pseudouridine in tRNA</text>
        <dbReference type="Rhea" id="RHEA:54572"/>
        <dbReference type="Rhea" id="RHEA-COMP:13339"/>
        <dbReference type="Rhea" id="RHEA-COMP:13934"/>
        <dbReference type="ChEBI" id="CHEBI:65314"/>
        <dbReference type="ChEBI" id="CHEBI:65315"/>
    </reaction>
</comment>
<feature type="compositionally biased region" description="Polar residues" evidence="11">
    <location>
        <begin position="29"/>
        <end position="41"/>
    </location>
</feature>
<dbReference type="PANTHER" id="PTHR11142:SF4">
    <property type="entry name" value="PSEUDOURIDYLATE SYNTHASE 1 HOMOLOG"/>
    <property type="match status" value="1"/>
</dbReference>
<evidence type="ECO:0000256" key="7">
    <source>
        <dbReference type="ARBA" id="ARBA00023242"/>
    </source>
</evidence>
<dbReference type="GO" id="GO:1990481">
    <property type="term" value="P:mRNA pseudouridine synthesis"/>
    <property type="evidence" value="ECO:0007669"/>
    <property type="project" value="TreeGrafter"/>
</dbReference>
<protein>
    <submittedName>
        <fullName evidence="13">tRNA pseudouridine synthase A</fullName>
    </submittedName>
</protein>
<dbReference type="GO" id="GO:0006397">
    <property type="term" value="P:mRNA processing"/>
    <property type="evidence" value="ECO:0007669"/>
    <property type="project" value="UniProtKB-KW"/>
</dbReference>
<dbReference type="Gramene" id="OE9A066512T1">
    <property type="protein sequence ID" value="OE9A066512C1"/>
    <property type="gene ID" value="OE9A066512"/>
</dbReference>
<evidence type="ECO:0000256" key="5">
    <source>
        <dbReference type="ARBA" id="ARBA00022694"/>
    </source>
</evidence>
<dbReference type="Gene3D" id="3.30.70.660">
    <property type="entry name" value="Pseudouridine synthase I, catalytic domain, C-terminal subdomain"/>
    <property type="match status" value="1"/>
</dbReference>
<keyword evidence="5" id="KW-0819">tRNA processing</keyword>
<keyword evidence="7" id="KW-0539">Nucleus</keyword>
<evidence type="ECO:0000256" key="8">
    <source>
        <dbReference type="ARBA" id="ARBA00036943"/>
    </source>
</evidence>
<evidence type="ECO:0000259" key="12">
    <source>
        <dbReference type="Pfam" id="PF01416"/>
    </source>
</evidence>
<dbReference type="OrthoDB" id="10256309at2759"/>
<keyword evidence="4" id="KW-0507">mRNA processing</keyword>
<dbReference type="Proteomes" id="UP000594638">
    <property type="component" value="Unassembled WGS sequence"/>
</dbReference>
<comment type="caution">
    <text evidence="13">The sequence shown here is derived from an EMBL/GenBank/DDBJ whole genome shotgun (WGS) entry which is preliminary data.</text>
</comment>
<evidence type="ECO:0000256" key="10">
    <source>
        <dbReference type="PIRSR" id="PIRSR641708-2"/>
    </source>
</evidence>
<dbReference type="FunFam" id="3.30.70.580:FF:000002">
    <property type="entry name" value="tRNA pseudouridine synthase"/>
    <property type="match status" value="1"/>
</dbReference>
<feature type="binding site" evidence="10">
    <location>
        <position position="184"/>
    </location>
    <ligand>
        <name>substrate</name>
    </ligand>
</feature>
<evidence type="ECO:0000256" key="2">
    <source>
        <dbReference type="ARBA" id="ARBA00004123"/>
    </source>
</evidence>